<evidence type="ECO:0000313" key="9">
    <source>
        <dbReference type="Proteomes" id="UP000056968"/>
    </source>
</evidence>
<dbReference type="Proteomes" id="UP000056968">
    <property type="component" value="Chromosome"/>
</dbReference>
<dbReference type="STRING" id="1332080.ATN00_02235"/>
<keyword evidence="5 6" id="KW-0482">Metalloprotease</keyword>
<dbReference type="PANTHER" id="PTHR22726:SF1">
    <property type="entry name" value="METALLOENDOPEPTIDASE OMA1, MITOCHONDRIAL"/>
    <property type="match status" value="1"/>
</dbReference>
<dbReference type="Gene3D" id="3.30.2010.10">
    <property type="entry name" value="Metalloproteases ('zincins'), catalytic domain"/>
    <property type="match status" value="1"/>
</dbReference>
<evidence type="ECO:0000256" key="5">
    <source>
        <dbReference type="ARBA" id="ARBA00023049"/>
    </source>
</evidence>
<dbReference type="EMBL" id="CP013264">
    <property type="protein sequence ID" value="ALR22320.1"/>
    <property type="molecule type" value="Genomic_DNA"/>
</dbReference>
<dbReference type="Gene3D" id="1.25.40.10">
    <property type="entry name" value="Tetratricopeptide repeat domain"/>
    <property type="match status" value="1"/>
</dbReference>
<dbReference type="KEGG" id="sbd:ATN00_02235"/>
<dbReference type="CDD" id="cd07324">
    <property type="entry name" value="M48C_Oma1-like"/>
    <property type="match status" value="1"/>
</dbReference>
<gene>
    <name evidence="8" type="ORF">ATN00_02235</name>
</gene>
<keyword evidence="4 6" id="KW-0862">Zinc</keyword>
<comment type="similarity">
    <text evidence="6">Belongs to the peptidase M48 family.</text>
</comment>
<keyword evidence="9" id="KW-1185">Reference proteome</keyword>
<dbReference type="InterPro" id="IPR011990">
    <property type="entry name" value="TPR-like_helical_dom_sf"/>
</dbReference>
<name>A0A0S3F3R1_9SPHN</name>
<keyword evidence="2" id="KW-0479">Metal-binding</keyword>
<proteinExistence type="inferred from homology"/>
<evidence type="ECO:0000256" key="6">
    <source>
        <dbReference type="RuleBase" id="RU003983"/>
    </source>
</evidence>
<dbReference type="InterPro" id="IPR001915">
    <property type="entry name" value="Peptidase_M48"/>
</dbReference>
<dbReference type="Pfam" id="PF01435">
    <property type="entry name" value="Peptidase_M48"/>
    <property type="match status" value="1"/>
</dbReference>
<evidence type="ECO:0000256" key="3">
    <source>
        <dbReference type="ARBA" id="ARBA00022801"/>
    </source>
</evidence>
<dbReference type="GO" id="GO:0016020">
    <property type="term" value="C:membrane"/>
    <property type="evidence" value="ECO:0007669"/>
    <property type="project" value="TreeGrafter"/>
</dbReference>
<dbReference type="SUPFAM" id="SSF48452">
    <property type="entry name" value="TPR-like"/>
    <property type="match status" value="1"/>
</dbReference>
<organism evidence="8 9">
    <name type="scientific">Sphingobium baderi</name>
    <dbReference type="NCBI Taxonomy" id="1332080"/>
    <lineage>
        <taxon>Bacteria</taxon>
        <taxon>Pseudomonadati</taxon>
        <taxon>Pseudomonadota</taxon>
        <taxon>Alphaproteobacteria</taxon>
        <taxon>Sphingomonadales</taxon>
        <taxon>Sphingomonadaceae</taxon>
        <taxon>Sphingobium</taxon>
    </lineage>
</organism>
<sequence>MALGLPGTGHAETFTLPPFTQAYEPQGVDERGAWMMADEQERLLRSSKFVIRDDGLNHYVRGVFCRTVGQDRCANVRIYVMRMPEFNATMYPNGMMTVWSGLLLRVQSEAELGAVLGHEFGHFEKRHGVFGFKNKRTMSDVMAWIGVAAPQSAGFQYSLLGQVYAFNREQEREADMIGVQYLAASDYPSSAAARVWRRLMAEQDASASARGRKAKHGYAAGYFASHPSELSRATTLEAAAVRYGDEGDEGRAAYAQALREWLPEFLGDQIKRNDFGGSDFILDQLASDGWTGSLLFARAELYSQRGNPRDYVTAAQFYAQAIEKGYAAPKALRGLGLAQLRTQQTEQGKASLRQYLQQSPDASDASLISSLIGN</sequence>
<evidence type="ECO:0000259" key="7">
    <source>
        <dbReference type="Pfam" id="PF01435"/>
    </source>
</evidence>
<keyword evidence="1 6" id="KW-0645">Protease</keyword>
<dbReference type="GO" id="GO:0004222">
    <property type="term" value="F:metalloendopeptidase activity"/>
    <property type="evidence" value="ECO:0007669"/>
    <property type="project" value="InterPro"/>
</dbReference>
<comment type="cofactor">
    <cofactor evidence="6">
        <name>Zn(2+)</name>
        <dbReference type="ChEBI" id="CHEBI:29105"/>
    </cofactor>
    <text evidence="6">Binds 1 zinc ion per subunit.</text>
</comment>
<feature type="domain" description="Peptidase M48" evidence="7">
    <location>
        <begin position="77"/>
        <end position="238"/>
    </location>
</feature>
<dbReference type="InterPro" id="IPR051156">
    <property type="entry name" value="Mito/Outer_Membr_Metalloprot"/>
</dbReference>
<dbReference type="GO" id="GO:0046872">
    <property type="term" value="F:metal ion binding"/>
    <property type="evidence" value="ECO:0007669"/>
    <property type="project" value="UniProtKB-KW"/>
</dbReference>
<dbReference type="GO" id="GO:0051603">
    <property type="term" value="P:proteolysis involved in protein catabolic process"/>
    <property type="evidence" value="ECO:0007669"/>
    <property type="project" value="TreeGrafter"/>
</dbReference>
<evidence type="ECO:0000256" key="2">
    <source>
        <dbReference type="ARBA" id="ARBA00022723"/>
    </source>
</evidence>
<keyword evidence="3 6" id="KW-0378">Hydrolase</keyword>
<dbReference type="OrthoDB" id="9810445at2"/>
<protein>
    <submittedName>
        <fullName evidence="8">Peptidase M48</fullName>
    </submittedName>
</protein>
<evidence type="ECO:0000313" key="8">
    <source>
        <dbReference type="EMBL" id="ALR22320.1"/>
    </source>
</evidence>
<evidence type="ECO:0000256" key="4">
    <source>
        <dbReference type="ARBA" id="ARBA00022833"/>
    </source>
</evidence>
<accession>A0A0S3F3R1</accession>
<dbReference type="PANTHER" id="PTHR22726">
    <property type="entry name" value="METALLOENDOPEPTIDASE OMA1"/>
    <property type="match status" value="1"/>
</dbReference>
<dbReference type="AlphaFoldDB" id="A0A0S3F3R1"/>
<evidence type="ECO:0000256" key="1">
    <source>
        <dbReference type="ARBA" id="ARBA00022670"/>
    </source>
</evidence>
<reference evidence="8 9" key="1">
    <citation type="submission" date="2015-11" db="EMBL/GenBank/DDBJ databases">
        <title>A Two-component Flavoprotein Monooxygenase System MeaXY Responsible for para-Hydroxylation of 2-Methyl-6-ethylaniline and 2,6-Diethylaniline in Sphingobium baderi DE-13.</title>
        <authorList>
            <person name="Cheng M."/>
            <person name="Meng Q."/>
            <person name="Yang Y."/>
            <person name="Chu C."/>
            <person name="Yan X."/>
            <person name="He J."/>
            <person name="Li S."/>
        </authorList>
    </citation>
    <scope>NUCLEOTIDE SEQUENCE [LARGE SCALE GENOMIC DNA]</scope>
    <source>
        <strain evidence="8 9">DE-13</strain>
    </source>
</reference>